<comment type="caution">
    <text evidence="1">The sequence shown here is derived from an EMBL/GenBank/DDBJ whole genome shotgun (WGS) entry which is preliminary data.</text>
</comment>
<proteinExistence type="predicted"/>
<reference evidence="1" key="2">
    <citation type="submission" date="2022-01" db="EMBL/GenBank/DDBJ databases">
        <authorList>
            <person name="Yamashiro T."/>
            <person name="Shiraishi A."/>
            <person name="Satake H."/>
            <person name="Nakayama K."/>
        </authorList>
    </citation>
    <scope>NUCLEOTIDE SEQUENCE</scope>
</reference>
<evidence type="ECO:0000313" key="1">
    <source>
        <dbReference type="EMBL" id="GJT49117.1"/>
    </source>
</evidence>
<dbReference type="Proteomes" id="UP001151760">
    <property type="component" value="Unassembled WGS sequence"/>
</dbReference>
<evidence type="ECO:0000313" key="2">
    <source>
        <dbReference type="Proteomes" id="UP001151760"/>
    </source>
</evidence>
<sequence>MGLWYPKDSDFELTTFSDADHAGWLDMCKSTSGGIQFLGDKLISLSSKKQGYTTMSTAKTEYVSLSASCAQVLSVRIQLTDYGFNFNKIPMYCDLKTEYQLADMFTKALLKERFEYLVRWLGMRYLTPAELEVLANESA</sequence>
<accession>A0ABQ5EE69</accession>
<protein>
    <recommendedName>
        <fullName evidence="3">Retrovirus-related Pol polyprotein from transposon TNT 1-94</fullName>
    </recommendedName>
</protein>
<evidence type="ECO:0008006" key="3">
    <source>
        <dbReference type="Google" id="ProtNLM"/>
    </source>
</evidence>
<keyword evidence="2" id="KW-1185">Reference proteome</keyword>
<dbReference type="EMBL" id="BQNB010016210">
    <property type="protein sequence ID" value="GJT49117.1"/>
    <property type="molecule type" value="Genomic_DNA"/>
</dbReference>
<dbReference type="PANTHER" id="PTHR11439">
    <property type="entry name" value="GAG-POL-RELATED RETROTRANSPOSON"/>
    <property type="match status" value="1"/>
</dbReference>
<dbReference type="CDD" id="cd09272">
    <property type="entry name" value="RNase_HI_RT_Ty1"/>
    <property type="match status" value="1"/>
</dbReference>
<organism evidence="1 2">
    <name type="scientific">Tanacetum coccineum</name>
    <dbReference type="NCBI Taxonomy" id="301880"/>
    <lineage>
        <taxon>Eukaryota</taxon>
        <taxon>Viridiplantae</taxon>
        <taxon>Streptophyta</taxon>
        <taxon>Embryophyta</taxon>
        <taxon>Tracheophyta</taxon>
        <taxon>Spermatophyta</taxon>
        <taxon>Magnoliopsida</taxon>
        <taxon>eudicotyledons</taxon>
        <taxon>Gunneridae</taxon>
        <taxon>Pentapetalae</taxon>
        <taxon>asterids</taxon>
        <taxon>campanulids</taxon>
        <taxon>Asterales</taxon>
        <taxon>Asteraceae</taxon>
        <taxon>Asteroideae</taxon>
        <taxon>Anthemideae</taxon>
        <taxon>Anthemidinae</taxon>
        <taxon>Tanacetum</taxon>
    </lineage>
</organism>
<reference evidence="1" key="1">
    <citation type="journal article" date="2022" name="Int. J. Mol. Sci.">
        <title>Draft Genome of Tanacetum Coccineum: Genomic Comparison of Closely Related Tanacetum-Family Plants.</title>
        <authorList>
            <person name="Yamashiro T."/>
            <person name="Shiraishi A."/>
            <person name="Nakayama K."/>
            <person name="Satake H."/>
        </authorList>
    </citation>
    <scope>NUCLEOTIDE SEQUENCE</scope>
</reference>
<gene>
    <name evidence="1" type="ORF">Tco_0975274</name>
</gene>
<name>A0ABQ5EE69_9ASTR</name>
<dbReference type="PANTHER" id="PTHR11439:SF509">
    <property type="entry name" value="RNA-DIRECTED DNA POLYMERASE"/>
    <property type="match status" value="1"/>
</dbReference>